<gene>
    <name evidence="2" type="ORF">JKP88DRAFT_354258</name>
</gene>
<comment type="caution">
    <text evidence="2">The sequence shown here is derived from an EMBL/GenBank/DDBJ whole genome shotgun (WGS) entry which is preliminary data.</text>
</comment>
<feature type="compositionally biased region" description="Acidic residues" evidence="1">
    <location>
        <begin position="210"/>
        <end position="220"/>
    </location>
</feature>
<evidence type="ECO:0000256" key="1">
    <source>
        <dbReference type="SAM" id="MobiDB-lite"/>
    </source>
</evidence>
<proteinExistence type="predicted"/>
<name>A0A836CIV8_9STRA</name>
<keyword evidence="3" id="KW-1185">Reference proteome</keyword>
<organism evidence="2 3">
    <name type="scientific">Tribonema minus</name>
    <dbReference type="NCBI Taxonomy" id="303371"/>
    <lineage>
        <taxon>Eukaryota</taxon>
        <taxon>Sar</taxon>
        <taxon>Stramenopiles</taxon>
        <taxon>Ochrophyta</taxon>
        <taxon>PX clade</taxon>
        <taxon>Xanthophyceae</taxon>
        <taxon>Tribonematales</taxon>
        <taxon>Tribonemataceae</taxon>
        <taxon>Tribonema</taxon>
    </lineage>
</organism>
<evidence type="ECO:0000313" key="3">
    <source>
        <dbReference type="Proteomes" id="UP000664859"/>
    </source>
</evidence>
<reference evidence="2" key="1">
    <citation type="submission" date="2021-02" db="EMBL/GenBank/DDBJ databases">
        <title>First Annotated Genome of the Yellow-green Alga Tribonema minus.</title>
        <authorList>
            <person name="Mahan K.M."/>
        </authorList>
    </citation>
    <scope>NUCLEOTIDE SEQUENCE</scope>
    <source>
        <strain evidence="2">UTEX B ZZ1240</strain>
    </source>
</reference>
<dbReference type="Proteomes" id="UP000664859">
    <property type="component" value="Unassembled WGS sequence"/>
</dbReference>
<feature type="region of interest" description="Disordered" evidence="1">
    <location>
        <begin position="206"/>
        <end position="239"/>
    </location>
</feature>
<protein>
    <submittedName>
        <fullName evidence="2">Uncharacterized protein</fullName>
    </submittedName>
</protein>
<dbReference type="EMBL" id="JAFCMP010000138">
    <property type="protein sequence ID" value="KAG5185216.1"/>
    <property type="molecule type" value="Genomic_DNA"/>
</dbReference>
<sequence>MSYPAKATSNSDGVLAKIRCPACVPAGSEHLEGTSTVRSQLPFMEERNFEKDGRSWTSKFCGEHKKDLYSNDNGKKSKRICLSCLHPFSAGKQGGTVHNMSITLPEGKNGDKRAMHADWGGCQLGIMSEDDFKKNLPCMHSSAHPNASELQVAPALVALCESTKAHKDKSMEDKPTTRFLHGGYAIHLACARQRRAFLVAELKQWADPPSAEDDEQDEDGGGGGGTKRKFGGLEGDDDE</sequence>
<evidence type="ECO:0000313" key="2">
    <source>
        <dbReference type="EMBL" id="KAG5185216.1"/>
    </source>
</evidence>
<dbReference type="AlphaFoldDB" id="A0A836CIV8"/>
<accession>A0A836CIV8</accession>